<gene>
    <name evidence="4" type="ORF">C0Q70_21604</name>
</gene>
<comment type="caution">
    <text evidence="4">The sequence shown here is derived from an EMBL/GenBank/DDBJ whole genome shotgun (WGS) entry which is preliminary data.</text>
</comment>
<sequence>MSASLDIAKAGWLYRQSSVLRRWKKNWFVLYRDGVLRYFESPESPRAEEVFVIRSVCKCIKTGDEISPVTPPDGISSAKACMLELKMHDGSNLLLCAESYDDMKAWQISLEEARTMQAPVNMMPPYTRTVPIRYEYGYPYGYSGYPGQVIARPPTAHENVGNDEHNCDDDDDEPIFAVVQTPNGTTVINSGPPTQVVYVDDYPYRGYDYGAGLLTGAVVGSALMWPLWLW</sequence>
<evidence type="ECO:0000259" key="3">
    <source>
        <dbReference type="PROSITE" id="PS50003"/>
    </source>
</evidence>
<dbReference type="GO" id="GO:0045595">
    <property type="term" value="P:regulation of cell differentiation"/>
    <property type="evidence" value="ECO:0007669"/>
    <property type="project" value="TreeGrafter"/>
</dbReference>
<reference evidence="4 5" key="1">
    <citation type="submission" date="2018-04" db="EMBL/GenBank/DDBJ databases">
        <title>The genome of golden apple snail Pomacea canaliculata provides insight into stress tolerance and invasive adaptation.</title>
        <authorList>
            <person name="Liu C."/>
            <person name="Liu B."/>
            <person name="Ren Y."/>
            <person name="Zhang Y."/>
            <person name="Wang H."/>
            <person name="Li S."/>
            <person name="Jiang F."/>
            <person name="Yin L."/>
            <person name="Zhang G."/>
            <person name="Qian W."/>
            <person name="Fan W."/>
        </authorList>
    </citation>
    <scope>NUCLEOTIDE SEQUENCE [LARGE SCALE GENOMIC DNA]</scope>
    <source>
        <strain evidence="4">SZHN2017</strain>
        <tissue evidence="4">Muscle</tissue>
    </source>
</reference>
<dbReference type="SMART" id="SM00233">
    <property type="entry name" value="PH"/>
    <property type="match status" value="1"/>
</dbReference>
<evidence type="ECO:0000256" key="2">
    <source>
        <dbReference type="ARBA" id="ARBA00023136"/>
    </source>
</evidence>
<dbReference type="InterPro" id="IPR039680">
    <property type="entry name" value="PLEKHB1/2"/>
</dbReference>
<accession>A0A2T7ND12</accession>
<dbReference type="STRING" id="400727.A0A2T7ND12"/>
<dbReference type="InterPro" id="IPR011993">
    <property type="entry name" value="PH-like_dom_sf"/>
</dbReference>
<dbReference type="PANTHER" id="PTHR14309">
    <property type="entry name" value="EXPRESSED PROTEIN"/>
    <property type="match status" value="1"/>
</dbReference>
<keyword evidence="5" id="KW-1185">Reference proteome</keyword>
<dbReference type="SUPFAM" id="SSF50729">
    <property type="entry name" value="PH domain-like"/>
    <property type="match status" value="1"/>
</dbReference>
<evidence type="ECO:0000313" key="4">
    <source>
        <dbReference type="EMBL" id="PVD19045.1"/>
    </source>
</evidence>
<feature type="domain" description="PH" evidence="3">
    <location>
        <begin position="6"/>
        <end position="115"/>
    </location>
</feature>
<dbReference type="AlphaFoldDB" id="A0A2T7ND12"/>
<dbReference type="Gene3D" id="2.30.29.30">
    <property type="entry name" value="Pleckstrin-homology domain (PH domain)/Phosphotyrosine-binding domain (PTB)"/>
    <property type="match status" value="1"/>
</dbReference>
<protein>
    <recommendedName>
        <fullName evidence="3">PH domain-containing protein</fullName>
    </recommendedName>
</protein>
<comment type="subcellular location">
    <subcellularLocation>
        <location evidence="1">Membrane</location>
    </subcellularLocation>
</comment>
<dbReference type="OrthoDB" id="2157866at2759"/>
<organism evidence="4 5">
    <name type="scientific">Pomacea canaliculata</name>
    <name type="common">Golden apple snail</name>
    <dbReference type="NCBI Taxonomy" id="400727"/>
    <lineage>
        <taxon>Eukaryota</taxon>
        <taxon>Metazoa</taxon>
        <taxon>Spiralia</taxon>
        <taxon>Lophotrochozoa</taxon>
        <taxon>Mollusca</taxon>
        <taxon>Gastropoda</taxon>
        <taxon>Caenogastropoda</taxon>
        <taxon>Architaenioglossa</taxon>
        <taxon>Ampullarioidea</taxon>
        <taxon>Ampullariidae</taxon>
        <taxon>Pomacea</taxon>
    </lineage>
</organism>
<proteinExistence type="predicted"/>
<evidence type="ECO:0000313" key="5">
    <source>
        <dbReference type="Proteomes" id="UP000245119"/>
    </source>
</evidence>
<dbReference type="InterPro" id="IPR001849">
    <property type="entry name" value="PH_domain"/>
</dbReference>
<dbReference type="PANTHER" id="PTHR14309:SF10">
    <property type="entry name" value="PH DOMAIN-CONTAINING PROTEIN"/>
    <property type="match status" value="1"/>
</dbReference>
<dbReference type="FunFam" id="2.30.29.30:FF:000073">
    <property type="entry name" value="Pleckstrin homology domain-containing family B member 2"/>
    <property type="match status" value="1"/>
</dbReference>
<dbReference type="Proteomes" id="UP000245119">
    <property type="component" value="Linkage Group LG14"/>
</dbReference>
<dbReference type="GO" id="GO:0016020">
    <property type="term" value="C:membrane"/>
    <property type="evidence" value="ECO:0007669"/>
    <property type="project" value="UniProtKB-SubCell"/>
</dbReference>
<name>A0A2T7ND12_POMCA</name>
<dbReference type="EMBL" id="PZQS01000014">
    <property type="protein sequence ID" value="PVD19045.1"/>
    <property type="molecule type" value="Genomic_DNA"/>
</dbReference>
<dbReference type="PROSITE" id="PS50003">
    <property type="entry name" value="PH_DOMAIN"/>
    <property type="match status" value="1"/>
</dbReference>
<keyword evidence="2" id="KW-0472">Membrane</keyword>
<dbReference type="Pfam" id="PF00169">
    <property type="entry name" value="PH"/>
    <property type="match status" value="1"/>
</dbReference>
<evidence type="ECO:0000256" key="1">
    <source>
        <dbReference type="ARBA" id="ARBA00004370"/>
    </source>
</evidence>